<dbReference type="EMBL" id="ML994610">
    <property type="protein sequence ID" value="KAF2194931.1"/>
    <property type="molecule type" value="Genomic_DNA"/>
</dbReference>
<dbReference type="Proteomes" id="UP000800200">
    <property type="component" value="Unassembled WGS sequence"/>
</dbReference>
<gene>
    <name evidence="1" type="ORF">K469DRAFT_698494</name>
</gene>
<dbReference type="AlphaFoldDB" id="A0A6A6EUH0"/>
<organism evidence="1 2">
    <name type="scientific">Zopfia rhizophila CBS 207.26</name>
    <dbReference type="NCBI Taxonomy" id="1314779"/>
    <lineage>
        <taxon>Eukaryota</taxon>
        <taxon>Fungi</taxon>
        <taxon>Dikarya</taxon>
        <taxon>Ascomycota</taxon>
        <taxon>Pezizomycotina</taxon>
        <taxon>Dothideomycetes</taxon>
        <taxon>Dothideomycetes incertae sedis</taxon>
        <taxon>Zopfiaceae</taxon>
        <taxon>Zopfia</taxon>
    </lineage>
</organism>
<keyword evidence="2" id="KW-1185">Reference proteome</keyword>
<sequence>MRAIRTKAIASQESTLQNYAFEFVDGIHQEMEGTSAVIDIARWFSMATGKFHP</sequence>
<evidence type="ECO:0000313" key="1">
    <source>
        <dbReference type="EMBL" id="KAF2194931.1"/>
    </source>
</evidence>
<evidence type="ECO:0000313" key="2">
    <source>
        <dbReference type="Proteomes" id="UP000800200"/>
    </source>
</evidence>
<proteinExistence type="predicted"/>
<accession>A0A6A6EUH0</accession>
<protein>
    <submittedName>
        <fullName evidence="1">Uncharacterized protein</fullName>
    </submittedName>
</protein>
<name>A0A6A6EUH0_9PEZI</name>
<reference evidence="1" key="1">
    <citation type="journal article" date="2020" name="Stud. Mycol.">
        <title>101 Dothideomycetes genomes: a test case for predicting lifestyles and emergence of pathogens.</title>
        <authorList>
            <person name="Haridas S."/>
            <person name="Albert R."/>
            <person name="Binder M."/>
            <person name="Bloem J."/>
            <person name="Labutti K."/>
            <person name="Salamov A."/>
            <person name="Andreopoulos B."/>
            <person name="Baker S."/>
            <person name="Barry K."/>
            <person name="Bills G."/>
            <person name="Bluhm B."/>
            <person name="Cannon C."/>
            <person name="Castanera R."/>
            <person name="Culley D."/>
            <person name="Daum C."/>
            <person name="Ezra D."/>
            <person name="Gonzalez J."/>
            <person name="Henrissat B."/>
            <person name="Kuo A."/>
            <person name="Liang C."/>
            <person name="Lipzen A."/>
            <person name="Lutzoni F."/>
            <person name="Magnuson J."/>
            <person name="Mondo S."/>
            <person name="Nolan M."/>
            <person name="Ohm R."/>
            <person name="Pangilinan J."/>
            <person name="Park H.-J."/>
            <person name="Ramirez L."/>
            <person name="Alfaro M."/>
            <person name="Sun H."/>
            <person name="Tritt A."/>
            <person name="Yoshinaga Y."/>
            <person name="Zwiers L.-H."/>
            <person name="Turgeon B."/>
            <person name="Goodwin S."/>
            <person name="Spatafora J."/>
            <person name="Crous P."/>
            <person name="Grigoriev I."/>
        </authorList>
    </citation>
    <scope>NUCLEOTIDE SEQUENCE</scope>
    <source>
        <strain evidence="1">CBS 207.26</strain>
    </source>
</reference>